<gene>
    <name evidence="1" type="ORF">SAMN02745784_02750</name>
</gene>
<dbReference type="RefSeq" id="WP_072977279.1">
    <property type="nucleotide sequence ID" value="NZ_FQTY01000018.1"/>
</dbReference>
<reference evidence="2" key="1">
    <citation type="submission" date="2016-11" db="EMBL/GenBank/DDBJ databases">
        <authorList>
            <person name="Varghese N."/>
            <person name="Submissions S."/>
        </authorList>
    </citation>
    <scope>NUCLEOTIDE SEQUENCE [LARGE SCALE GENOMIC DNA]</scope>
    <source>
        <strain evidence="2">DSM 18095</strain>
    </source>
</reference>
<dbReference type="EMBL" id="FQTY01000018">
    <property type="protein sequence ID" value="SHF08137.1"/>
    <property type="molecule type" value="Genomic_DNA"/>
</dbReference>
<organism evidence="1 2">
    <name type="scientific">Tissierella praeacuta DSM 18095</name>
    <dbReference type="NCBI Taxonomy" id="1123404"/>
    <lineage>
        <taxon>Bacteria</taxon>
        <taxon>Bacillati</taxon>
        <taxon>Bacillota</taxon>
        <taxon>Tissierellia</taxon>
        <taxon>Tissierellales</taxon>
        <taxon>Tissierellaceae</taxon>
        <taxon>Tissierella</taxon>
    </lineage>
</organism>
<dbReference type="AlphaFoldDB" id="A0A1M4YR52"/>
<name>A0A1M4YR52_9FIRM</name>
<dbReference type="Proteomes" id="UP000184114">
    <property type="component" value="Unassembled WGS sequence"/>
</dbReference>
<sequence length="78" mass="9013">MFDKGYFYEESSWTKAFAGSIIYNTSKSHVGLVTDEDESSVSYTDHSDVKNLAEKYFFKHPMTLLLKNLSSIYHVAEY</sequence>
<evidence type="ECO:0000313" key="1">
    <source>
        <dbReference type="EMBL" id="SHF08137.1"/>
    </source>
</evidence>
<protein>
    <submittedName>
        <fullName evidence="1">Uncharacterized protein</fullName>
    </submittedName>
</protein>
<evidence type="ECO:0000313" key="2">
    <source>
        <dbReference type="Proteomes" id="UP000184114"/>
    </source>
</evidence>
<accession>A0A1M4YR52</accession>
<keyword evidence="2" id="KW-1185">Reference proteome</keyword>
<proteinExistence type="predicted"/>
<dbReference type="GeneID" id="90995506"/>